<accession>A0AAV5VTV2</accession>
<dbReference type="InterPro" id="IPR019425">
    <property type="entry name" value="7TM_GPCR_serpentine_rcpt_Srt"/>
</dbReference>
<dbReference type="PANTHER" id="PTHR23021">
    <property type="entry name" value="SERPENTINE RECEPTOR, CLASS T"/>
    <property type="match status" value="1"/>
</dbReference>
<dbReference type="Pfam" id="PF10321">
    <property type="entry name" value="7TM_GPCR_Srt"/>
    <property type="match status" value="1"/>
</dbReference>
<feature type="transmembrane region" description="Helical" evidence="1">
    <location>
        <begin position="39"/>
        <end position="60"/>
    </location>
</feature>
<proteinExistence type="predicted"/>
<keyword evidence="1" id="KW-0812">Transmembrane</keyword>
<organism evidence="2 3">
    <name type="scientific">Pristionchus fissidentatus</name>
    <dbReference type="NCBI Taxonomy" id="1538716"/>
    <lineage>
        <taxon>Eukaryota</taxon>
        <taxon>Metazoa</taxon>
        <taxon>Ecdysozoa</taxon>
        <taxon>Nematoda</taxon>
        <taxon>Chromadorea</taxon>
        <taxon>Rhabditida</taxon>
        <taxon>Rhabditina</taxon>
        <taxon>Diplogasteromorpha</taxon>
        <taxon>Diplogasteroidea</taxon>
        <taxon>Neodiplogasteridae</taxon>
        <taxon>Pristionchus</taxon>
    </lineage>
</organism>
<dbReference type="EMBL" id="BTSY01000004">
    <property type="protein sequence ID" value="GMT21803.1"/>
    <property type="molecule type" value="Genomic_DNA"/>
</dbReference>
<evidence type="ECO:0000256" key="1">
    <source>
        <dbReference type="SAM" id="Phobius"/>
    </source>
</evidence>
<reference evidence="2" key="1">
    <citation type="submission" date="2023-10" db="EMBL/GenBank/DDBJ databases">
        <title>Genome assembly of Pristionchus species.</title>
        <authorList>
            <person name="Yoshida K."/>
            <person name="Sommer R.J."/>
        </authorList>
    </citation>
    <scope>NUCLEOTIDE SEQUENCE</scope>
    <source>
        <strain evidence="2">RS5133</strain>
    </source>
</reference>
<keyword evidence="3" id="KW-1185">Reference proteome</keyword>
<comment type="caution">
    <text evidence="2">The sequence shown here is derived from an EMBL/GenBank/DDBJ whole genome shotgun (WGS) entry which is preliminary data.</text>
</comment>
<dbReference type="AlphaFoldDB" id="A0AAV5VTV2"/>
<evidence type="ECO:0000313" key="3">
    <source>
        <dbReference type="Proteomes" id="UP001432322"/>
    </source>
</evidence>
<gene>
    <name evidence="2" type="ORF">PFISCL1PPCAC_13100</name>
</gene>
<dbReference type="Proteomes" id="UP001432322">
    <property type="component" value="Unassembled WGS sequence"/>
</dbReference>
<dbReference type="PANTHER" id="PTHR23021:SF11">
    <property type="entry name" value="SERPENTINE RECEPTOR, CLASS T"/>
    <property type="match status" value="1"/>
</dbReference>
<feature type="non-terminal residue" evidence="2">
    <location>
        <position position="70"/>
    </location>
</feature>
<keyword evidence="1" id="KW-0472">Membrane</keyword>
<keyword evidence="1" id="KW-1133">Transmembrane helix</keyword>
<sequence>MPCHLRFIANTLVAPEYDCSAHEPEEWARVYGERKVVHGVWSIALGTICMFLYLPALRVFGRERRATCFK</sequence>
<evidence type="ECO:0000313" key="2">
    <source>
        <dbReference type="EMBL" id="GMT21803.1"/>
    </source>
</evidence>
<protein>
    <submittedName>
        <fullName evidence="2">Uncharacterized protein</fullName>
    </submittedName>
</protein>
<name>A0AAV5VTV2_9BILA</name>